<sequence length="102" mass="11551">MCRKADEQPMSFKEKRTRTPPFSSSLSVAALAVAGRRGQLQRVRYQSGRAKYESALFSKQKKAFVWFAKDLNAIMIAFRGTQDNSEIVEQFTSRHCNGGRTS</sequence>
<evidence type="ECO:0000313" key="2">
    <source>
        <dbReference type="Proteomes" id="UP001060085"/>
    </source>
</evidence>
<organism evidence="1 2">
    <name type="scientific">Catharanthus roseus</name>
    <name type="common">Madagascar periwinkle</name>
    <name type="synonym">Vinca rosea</name>
    <dbReference type="NCBI Taxonomy" id="4058"/>
    <lineage>
        <taxon>Eukaryota</taxon>
        <taxon>Viridiplantae</taxon>
        <taxon>Streptophyta</taxon>
        <taxon>Embryophyta</taxon>
        <taxon>Tracheophyta</taxon>
        <taxon>Spermatophyta</taxon>
        <taxon>Magnoliopsida</taxon>
        <taxon>eudicotyledons</taxon>
        <taxon>Gunneridae</taxon>
        <taxon>Pentapetalae</taxon>
        <taxon>asterids</taxon>
        <taxon>lamiids</taxon>
        <taxon>Gentianales</taxon>
        <taxon>Apocynaceae</taxon>
        <taxon>Rauvolfioideae</taxon>
        <taxon>Vinceae</taxon>
        <taxon>Catharanthinae</taxon>
        <taxon>Catharanthus</taxon>
    </lineage>
</organism>
<name>A0ACC0C109_CATRO</name>
<proteinExistence type="predicted"/>
<keyword evidence="2" id="KW-1185">Reference proteome</keyword>
<dbReference type="EMBL" id="CM044702">
    <property type="protein sequence ID" value="KAI5678572.1"/>
    <property type="molecule type" value="Genomic_DNA"/>
</dbReference>
<gene>
    <name evidence="1" type="ORF">M9H77_09522</name>
</gene>
<protein>
    <submittedName>
        <fullName evidence="1">Uncharacterized protein</fullName>
    </submittedName>
</protein>
<accession>A0ACC0C109</accession>
<evidence type="ECO:0000313" key="1">
    <source>
        <dbReference type="EMBL" id="KAI5678572.1"/>
    </source>
</evidence>
<reference evidence="2" key="1">
    <citation type="journal article" date="2023" name="Nat. Plants">
        <title>Single-cell RNA sequencing provides a high-resolution roadmap for understanding the multicellular compartmentation of specialized metabolism.</title>
        <authorList>
            <person name="Sun S."/>
            <person name="Shen X."/>
            <person name="Li Y."/>
            <person name="Li Y."/>
            <person name="Wang S."/>
            <person name="Li R."/>
            <person name="Zhang H."/>
            <person name="Shen G."/>
            <person name="Guo B."/>
            <person name="Wei J."/>
            <person name="Xu J."/>
            <person name="St-Pierre B."/>
            <person name="Chen S."/>
            <person name="Sun C."/>
        </authorList>
    </citation>
    <scope>NUCLEOTIDE SEQUENCE [LARGE SCALE GENOMIC DNA]</scope>
</reference>
<comment type="caution">
    <text evidence="1">The sequence shown here is derived from an EMBL/GenBank/DDBJ whole genome shotgun (WGS) entry which is preliminary data.</text>
</comment>
<dbReference type="Proteomes" id="UP001060085">
    <property type="component" value="Linkage Group LG02"/>
</dbReference>